<feature type="binding site" evidence="8">
    <location>
        <position position="14"/>
    </location>
    <ligand>
        <name>Mg(2+)</name>
        <dbReference type="ChEBI" id="CHEBI:18420"/>
    </ligand>
</feature>
<feature type="binding site" evidence="8">
    <location>
        <position position="146"/>
    </location>
    <ligand>
        <name>IMP</name>
        <dbReference type="ChEBI" id="CHEBI:58053"/>
        <note>ligand shared between dimeric partners</note>
    </ligand>
</feature>
<feature type="binding site" description="in other chain" evidence="8">
    <location>
        <begin position="39"/>
        <end position="42"/>
    </location>
    <ligand>
        <name>IMP</name>
        <dbReference type="ChEBI" id="CHEBI:58053"/>
        <note>ligand shared between dimeric partners</note>
    </ligand>
</feature>
<dbReference type="PROSITE" id="PS00513">
    <property type="entry name" value="ADENYLOSUCCIN_SYN_2"/>
    <property type="match status" value="1"/>
</dbReference>
<feature type="binding site" description="in other chain" evidence="8">
    <location>
        <position position="132"/>
    </location>
    <ligand>
        <name>IMP</name>
        <dbReference type="ChEBI" id="CHEBI:58053"/>
        <note>ligand shared between dimeric partners</note>
    </ligand>
</feature>
<feature type="binding site" evidence="8">
    <location>
        <begin position="333"/>
        <end position="335"/>
    </location>
    <ligand>
        <name>GTP</name>
        <dbReference type="ChEBI" id="CHEBI:37565"/>
    </ligand>
</feature>
<evidence type="ECO:0000256" key="10">
    <source>
        <dbReference type="RuleBase" id="RU000520"/>
    </source>
</evidence>
<dbReference type="PANTHER" id="PTHR11846:SF0">
    <property type="entry name" value="ADENYLOSUCCINATE SYNTHETASE"/>
    <property type="match status" value="1"/>
</dbReference>
<evidence type="ECO:0000256" key="9">
    <source>
        <dbReference type="PROSITE-ProRule" id="PRU10134"/>
    </source>
</evidence>
<feature type="binding site" evidence="8">
    <location>
        <begin position="41"/>
        <end position="43"/>
    </location>
    <ligand>
        <name>GTP</name>
        <dbReference type="ChEBI" id="CHEBI:37565"/>
    </ligand>
</feature>
<feature type="binding site" evidence="8">
    <location>
        <position position="307"/>
    </location>
    <ligand>
        <name>GTP</name>
        <dbReference type="ChEBI" id="CHEBI:37565"/>
    </ligand>
</feature>
<dbReference type="InterPro" id="IPR018220">
    <property type="entry name" value="Adenylosuccin_syn_GTP-bd"/>
</dbReference>
<dbReference type="RefSeq" id="WP_344850372.1">
    <property type="nucleotide sequence ID" value="NZ_BAABBY010000003.1"/>
</dbReference>
<protein>
    <recommendedName>
        <fullName evidence="8 10">Adenylosuccinate synthetase</fullName>
        <shortName evidence="8">AMPSase</shortName>
        <shortName evidence="8">AdSS</shortName>
        <ecNumber evidence="8 10">6.3.4.4</ecNumber>
    </recommendedName>
    <alternativeName>
        <fullName evidence="8">IMP--aspartate ligase</fullName>
    </alternativeName>
</protein>
<dbReference type="InterPro" id="IPR001114">
    <property type="entry name" value="Adenylosuccinate_synthetase"/>
</dbReference>
<keyword evidence="4 8" id="KW-0547">Nucleotide-binding</keyword>
<keyword evidence="5 8" id="KW-0658">Purine biosynthesis</keyword>
<dbReference type="InterPro" id="IPR042111">
    <property type="entry name" value="Adenylosuccinate_synth_dom3"/>
</dbReference>
<comment type="cofactor">
    <cofactor evidence="8">
        <name>Mg(2+)</name>
        <dbReference type="ChEBI" id="CHEBI:18420"/>
    </cofactor>
    <text evidence="8">Binds 1 Mg(2+) ion per subunit.</text>
</comment>
<name>A0ABP8B866_9SPHI</name>
<comment type="catalytic activity">
    <reaction evidence="8 10">
        <text>IMP + L-aspartate + GTP = N(6)-(1,2-dicarboxyethyl)-AMP + GDP + phosphate + 2 H(+)</text>
        <dbReference type="Rhea" id="RHEA:15753"/>
        <dbReference type="ChEBI" id="CHEBI:15378"/>
        <dbReference type="ChEBI" id="CHEBI:29991"/>
        <dbReference type="ChEBI" id="CHEBI:37565"/>
        <dbReference type="ChEBI" id="CHEBI:43474"/>
        <dbReference type="ChEBI" id="CHEBI:57567"/>
        <dbReference type="ChEBI" id="CHEBI:58053"/>
        <dbReference type="ChEBI" id="CHEBI:58189"/>
        <dbReference type="EC" id="6.3.4.4"/>
    </reaction>
</comment>
<feature type="binding site" evidence="8">
    <location>
        <position position="41"/>
    </location>
    <ligand>
        <name>Mg(2+)</name>
        <dbReference type="ChEBI" id="CHEBI:18420"/>
    </ligand>
</feature>
<keyword evidence="2 8" id="KW-0436">Ligase</keyword>
<comment type="caution">
    <text evidence="11">The sequence shown here is derived from an EMBL/GenBank/DDBJ whole genome shotgun (WGS) entry which is preliminary data.</text>
</comment>
<feature type="binding site" evidence="8">
    <location>
        <begin position="13"/>
        <end position="19"/>
    </location>
    <ligand>
        <name>GTP</name>
        <dbReference type="ChEBI" id="CHEBI:37565"/>
    </ligand>
</feature>
<evidence type="ECO:0000256" key="7">
    <source>
        <dbReference type="ARBA" id="ARBA00023134"/>
    </source>
</evidence>
<dbReference type="CDD" id="cd03108">
    <property type="entry name" value="AdSS"/>
    <property type="match status" value="1"/>
</dbReference>
<dbReference type="EC" id="6.3.4.4" evidence="8 10"/>
<dbReference type="NCBIfam" id="NF002223">
    <property type="entry name" value="PRK01117.1"/>
    <property type="match status" value="1"/>
</dbReference>
<dbReference type="PANTHER" id="PTHR11846">
    <property type="entry name" value="ADENYLOSUCCINATE SYNTHETASE"/>
    <property type="match status" value="1"/>
</dbReference>
<comment type="pathway">
    <text evidence="8 10">Purine metabolism; AMP biosynthesis via de novo pathway; AMP from IMP: step 1/2.</text>
</comment>
<dbReference type="EMBL" id="BAABBY010000003">
    <property type="protein sequence ID" value="GAA4200504.1"/>
    <property type="molecule type" value="Genomic_DNA"/>
</dbReference>
<comment type="subcellular location">
    <subcellularLocation>
        <location evidence="8">Cytoplasm</location>
    </subcellularLocation>
</comment>
<evidence type="ECO:0000256" key="3">
    <source>
        <dbReference type="ARBA" id="ARBA00022723"/>
    </source>
</evidence>
<dbReference type="Gene3D" id="1.10.300.10">
    <property type="entry name" value="Adenylosuccinate Synthetase, subunit A, domain 2"/>
    <property type="match status" value="1"/>
</dbReference>
<dbReference type="Gene3D" id="3.40.440.10">
    <property type="entry name" value="Adenylosuccinate Synthetase, subunit A, domain 1"/>
    <property type="match status" value="1"/>
</dbReference>
<dbReference type="PROSITE" id="PS01266">
    <property type="entry name" value="ADENYLOSUCCIN_SYN_1"/>
    <property type="match status" value="1"/>
</dbReference>
<evidence type="ECO:0000256" key="6">
    <source>
        <dbReference type="ARBA" id="ARBA00022842"/>
    </source>
</evidence>
<reference evidence="12" key="1">
    <citation type="journal article" date="2019" name="Int. J. Syst. Evol. Microbiol.">
        <title>The Global Catalogue of Microorganisms (GCM) 10K type strain sequencing project: providing services to taxonomists for standard genome sequencing and annotation.</title>
        <authorList>
            <consortium name="The Broad Institute Genomics Platform"/>
            <consortium name="The Broad Institute Genome Sequencing Center for Infectious Disease"/>
            <person name="Wu L."/>
            <person name="Ma J."/>
        </authorList>
    </citation>
    <scope>NUCLEOTIDE SEQUENCE [LARGE SCALE GENOMIC DNA]</scope>
    <source>
        <strain evidence="12">JCM 17626</strain>
    </source>
</reference>
<comment type="subunit">
    <text evidence="1 8">Homodimer.</text>
</comment>
<keyword evidence="6 8" id="KW-0460">Magnesium</keyword>
<dbReference type="Proteomes" id="UP001501772">
    <property type="component" value="Unassembled WGS sequence"/>
</dbReference>
<feature type="binding site" evidence="8">
    <location>
        <begin position="414"/>
        <end position="416"/>
    </location>
    <ligand>
        <name>GTP</name>
        <dbReference type="ChEBI" id="CHEBI:37565"/>
    </ligand>
</feature>
<feature type="binding site" description="in other chain" evidence="8">
    <location>
        <position position="226"/>
    </location>
    <ligand>
        <name>IMP</name>
        <dbReference type="ChEBI" id="CHEBI:58053"/>
        <note>ligand shared between dimeric partners</note>
    </ligand>
</feature>
<dbReference type="NCBIfam" id="TIGR00184">
    <property type="entry name" value="purA"/>
    <property type="match status" value="1"/>
</dbReference>
<gene>
    <name evidence="8" type="primary">purA</name>
    <name evidence="11" type="ORF">GCM10022289_12330</name>
</gene>
<dbReference type="Gene3D" id="3.90.170.10">
    <property type="entry name" value="Adenylosuccinate Synthetase, subunit A, domain 3"/>
    <property type="match status" value="1"/>
</dbReference>
<proteinExistence type="inferred from homology"/>
<evidence type="ECO:0000256" key="5">
    <source>
        <dbReference type="ARBA" id="ARBA00022755"/>
    </source>
</evidence>
<keyword evidence="12" id="KW-1185">Reference proteome</keyword>
<dbReference type="Pfam" id="PF00709">
    <property type="entry name" value="Adenylsucc_synt"/>
    <property type="match status" value="1"/>
</dbReference>
<dbReference type="SMART" id="SM00788">
    <property type="entry name" value="Adenylsucc_synt"/>
    <property type="match status" value="1"/>
</dbReference>
<evidence type="ECO:0000256" key="8">
    <source>
        <dbReference type="HAMAP-Rule" id="MF_00011"/>
    </source>
</evidence>
<organism evidence="11 12">
    <name type="scientific">Pedobacter jeongneungensis</name>
    <dbReference type="NCBI Taxonomy" id="947309"/>
    <lineage>
        <taxon>Bacteria</taxon>
        <taxon>Pseudomonadati</taxon>
        <taxon>Bacteroidota</taxon>
        <taxon>Sphingobacteriia</taxon>
        <taxon>Sphingobacteriales</taxon>
        <taxon>Sphingobacteriaceae</taxon>
        <taxon>Pedobacter</taxon>
    </lineage>
</organism>
<evidence type="ECO:0000313" key="12">
    <source>
        <dbReference type="Proteomes" id="UP001501772"/>
    </source>
</evidence>
<sequence>MTQVDVLLGLQWGDEGKGKIVDVLSPKYDLIARFQGGPNAGHTLEFDGKKFVLNTIPSGIFNEKTMNLIGNGVVIDPIILKRELDNLKKAGHDPVADGKLVIARKAHLILPTHQLLDAANEARMGKNKIGSTLKGIGPTYMDKTGRNGLRVGDTTLPDFKERYAKLVEKHTEILSHYEGFEYELAEKEASFFEAIEFLKTIPHVDSEHYVNGFLKEGKAVLAEGAQGTLLDVDFGSYPFVTSSNTTTAGACTGLGIAPNKVGAVYGIFKAYCTRVGGGPFPTELDNEVGENLRSLGHEFGATTGRARRCGWIDLPALKYAIMLNGVTELIMMKADVLDTFDTIYACTHYEYNGETIDYMPYDIISIEPKPVLKAIDGWATDVTKITSVDEIPAKLTEYIAFLEKELEVPIKFLSVGPDRAQTLELH</sequence>
<dbReference type="InterPro" id="IPR042110">
    <property type="entry name" value="Adenylosuccinate_synth_dom2"/>
</dbReference>
<keyword evidence="3 8" id="KW-0479">Metal-binding</keyword>
<dbReference type="InterPro" id="IPR027417">
    <property type="entry name" value="P-loop_NTPase"/>
</dbReference>
<feature type="binding site" evidence="8">
    <location>
        <begin position="301"/>
        <end position="307"/>
    </location>
    <ligand>
        <name>substrate</name>
    </ligand>
</feature>
<keyword evidence="8" id="KW-0963">Cytoplasm</keyword>
<feature type="active site" description="Proton acceptor" evidence="8">
    <location>
        <position position="14"/>
    </location>
</feature>
<evidence type="ECO:0000313" key="11">
    <source>
        <dbReference type="EMBL" id="GAA4200504.1"/>
    </source>
</evidence>
<dbReference type="HAMAP" id="MF_00011">
    <property type="entry name" value="Adenylosucc_synth"/>
    <property type="match status" value="1"/>
</dbReference>
<feature type="active site" evidence="9">
    <location>
        <position position="143"/>
    </location>
</feature>
<evidence type="ECO:0000256" key="4">
    <source>
        <dbReference type="ARBA" id="ARBA00022741"/>
    </source>
</evidence>
<feature type="binding site" description="in other chain" evidence="8">
    <location>
        <position position="241"/>
    </location>
    <ligand>
        <name>IMP</name>
        <dbReference type="ChEBI" id="CHEBI:58053"/>
        <note>ligand shared between dimeric partners</note>
    </ligand>
</feature>
<comment type="similarity">
    <text evidence="8 10">Belongs to the adenylosuccinate synthetase family.</text>
</comment>
<feature type="binding site" description="in other chain" evidence="8">
    <location>
        <begin position="14"/>
        <end position="17"/>
    </location>
    <ligand>
        <name>IMP</name>
        <dbReference type="ChEBI" id="CHEBI:58053"/>
        <note>ligand shared between dimeric partners</note>
    </ligand>
</feature>
<accession>A0ABP8B866</accession>
<keyword evidence="7 8" id="KW-0342">GTP-binding</keyword>
<dbReference type="SUPFAM" id="SSF52540">
    <property type="entry name" value="P-loop containing nucleoside triphosphate hydrolases"/>
    <property type="match status" value="1"/>
</dbReference>
<feature type="active site" description="Proton donor" evidence="8">
    <location>
        <position position="42"/>
    </location>
</feature>
<evidence type="ECO:0000256" key="2">
    <source>
        <dbReference type="ARBA" id="ARBA00022598"/>
    </source>
</evidence>
<evidence type="ECO:0000256" key="1">
    <source>
        <dbReference type="ARBA" id="ARBA00011738"/>
    </source>
</evidence>
<dbReference type="InterPro" id="IPR033128">
    <property type="entry name" value="Adenylosuccin_syn_Lys_AS"/>
</dbReference>
<feature type="binding site" description="in other chain" evidence="8">
    <location>
        <position position="305"/>
    </location>
    <ligand>
        <name>IMP</name>
        <dbReference type="ChEBI" id="CHEBI:58053"/>
        <note>ligand shared between dimeric partners</note>
    </ligand>
</feature>
<dbReference type="InterPro" id="IPR042109">
    <property type="entry name" value="Adenylosuccinate_synth_dom1"/>
</dbReference>
<comment type="function">
    <text evidence="8">Plays an important role in the de novo pathway of purine nucleotide biosynthesis. Catalyzes the first committed step in the biosynthesis of AMP from IMP.</text>
</comment>